<dbReference type="EMBL" id="AP018738">
    <property type="protein sequence ID" value="BBE50954.1"/>
    <property type="molecule type" value="Genomic_DNA"/>
</dbReference>
<dbReference type="RefSeq" id="WP_062627175.1">
    <property type="nucleotide sequence ID" value="NZ_AP018738.1"/>
</dbReference>
<reference evidence="3 4" key="1">
    <citation type="submission" date="2018-06" db="EMBL/GenBank/DDBJ databases">
        <title>OYT1 Genome Sequencing.</title>
        <authorList>
            <person name="Kato S."/>
            <person name="Itoh T."/>
            <person name="Ohkuma M."/>
        </authorList>
    </citation>
    <scope>NUCLEOTIDE SEQUENCE [LARGE SCALE GENOMIC DNA]</scope>
    <source>
        <strain evidence="3 4">OYT1</strain>
    </source>
</reference>
<dbReference type="Gene3D" id="1.10.260.40">
    <property type="entry name" value="lambda repressor-like DNA-binding domains"/>
    <property type="match status" value="1"/>
</dbReference>
<dbReference type="Proteomes" id="UP000033070">
    <property type="component" value="Chromosome"/>
</dbReference>
<dbReference type="NCBIfam" id="TIGR02607">
    <property type="entry name" value="antidote_HigA"/>
    <property type="match status" value="1"/>
</dbReference>
<dbReference type="PANTHER" id="PTHR36924:SF1">
    <property type="entry name" value="ANTITOXIN HIGA-1"/>
    <property type="match status" value="1"/>
</dbReference>
<proteinExistence type="predicted"/>
<dbReference type="CDD" id="cd00093">
    <property type="entry name" value="HTH_XRE"/>
    <property type="match status" value="1"/>
</dbReference>
<dbReference type="OrthoDB" id="5297543at2"/>
<keyword evidence="1" id="KW-0238">DNA-binding</keyword>
<dbReference type="Pfam" id="PF01381">
    <property type="entry name" value="HTH_3"/>
    <property type="match status" value="1"/>
</dbReference>
<dbReference type="PROSITE" id="PS50943">
    <property type="entry name" value="HTH_CROC1"/>
    <property type="match status" value="1"/>
</dbReference>
<evidence type="ECO:0000259" key="2">
    <source>
        <dbReference type="PROSITE" id="PS50943"/>
    </source>
</evidence>
<organism evidence="3 4">
    <name type="scientific">Ferriphaselus amnicola</name>
    <dbReference type="NCBI Taxonomy" id="1188319"/>
    <lineage>
        <taxon>Bacteria</taxon>
        <taxon>Pseudomonadati</taxon>
        <taxon>Pseudomonadota</taxon>
        <taxon>Betaproteobacteria</taxon>
        <taxon>Nitrosomonadales</taxon>
        <taxon>Gallionellaceae</taxon>
        <taxon>Ferriphaselus</taxon>
    </lineage>
</organism>
<protein>
    <submittedName>
        <fullName evidence="3">Putative HTH-type transcriptional regulator YbaQ</fullName>
    </submittedName>
</protein>
<dbReference type="SMART" id="SM00530">
    <property type="entry name" value="HTH_XRE"/>
    <property type="match status" value="1"/>
</dbReference>
<sequence>MSIQREELNAMTWDDVSTGESLAPIHPGEVLLQDFIEPLGLTRYKVAKFTSVPQRRIDEICAGKRAITADTAMRLGRLFGMSPQTWMNLQSQYDLEVAEHELGDKIDHEVMPLAA</sequence>
<gene>
    <name evidence="3" type="ORF">OYT1_ch1397</name>
</gene>
<accession>A0A2Z6GBW0</accession>
<dbReference type="InterPro" id="IPR010982">
    <property type="entry name" value="Lambda_DNA-bd_dom_sf"/>
</dbReference>
<dbReference type="STRING" id="1188319.OYT1_02057"/>
<dbReference type="InterPro" id="IPR001387">
    <property type="entry name" value="Cro/C1-type_HTH"/>
</dbReference>
<evidence type="ECO:0000313" key="3">
    <source>
        <dbReference type="EMBL" id="BBE50954.1"/>
    </source>
</evidence>
<keyword evidence="4" id="KW-1185">Reference proteome</keyword>
<dbReference type="GO" id="GO:0003677">
    <property type="term" value="F:DNA binding"/>
    <property type="evidence" value="ECO:0007669"/>
    <property type="project" value="UniProtKB-KW"/>
</dbReference>
<dbReference type="SUPFAM" id="SSF47413">
    <property type="entry name" value="lambda repressor-like DNA-binding domains"/>
    <property type="match status" value="1"/>
</dbReference>
<feature type="domain" description="HTH cro/C1-type" evidence="2">
    <location>
        <begin position="32"/>
        <end position="86"/>
    </location>
</feature>
<name>A0A2Z6GBW0_9PROT</name>
<evidence type="ECO:0000313" key="4">
    <source>
        <dbReference type="Proteomes" id="UP000033070"/>
    </source>
</evidence>
<dbReference type="KEGG" id="fam:OYT1_ch1397"/>
<dbReference type="PANTHER" id="PTHR36924">
    <property type="entry name" value="ANTITOXIN HIGA-1"/>
    <property type="match status" value="1"/>
</dbReference>
<dbReference type="InterPro" id="IPR013430">
    <property type="entry name" value="Toxin_antidote_HigA"/>
</dbReference>
<evidence type="ECO:0000256" key="1">
    <source>
        <dbReference type="ARBA" id="ARBA00023125"/>
    </source>
</evidence>
<dbReference type="AlphaFoldDB" id="A0A2Z6GBW0"/>